<comment type="caution">
    <text evidence="3">The sequence shown here is derived from an EMBL/GenBank/DDBJ whole genome shotgun (WGS) entry which is preliminary data.</text>
</comment>
<sequence>MSFTPIALIFGGGSNVGIHVARKLLKEGYHVALSSRNPDNDALRKNGLFPVSVDGTNSASIKKAFQQVRTNLGEPNIVVYNVGQHFQPPSTNDPLSVSSEDFAKSGELELGIFVSAQEALASFRSIKHSTPKVFISTGNLLPFLKEAPVLFMTLASQKATMATLMDYANRAYATEGIRFHYATLVGPDGGLPNLSPSAEVGFFNSGPAHAEAYWTLVSAETAKNWDYRFTYDGKEFESK</sequence>
<dbReference type="GO" id="GO:0016491">
    <property type="term" value="F:oxidoreductase activity"/>
    <property type="evidence" value="ECO:0007669"/>
    <property type="project" value="UniProtKB-KW"/>
</dbReference>
<dbReference type="AlphaFoldDB" id="A0A9W9DEJ3"/>
<evidence type="ECO:0000313" key="3">
    <source>
        <dbReference type="EMBL" id="KAJ4466280.1"/>
    </source>
</evidence>
<dbReference type="InterPro" id="IPR002347">
    <property type="entry name" value="SDR_fam"/>
</dbReference>
<evidence type="ECO:0008006" key="5">
    <source>
        <dbReference type="Google" id="ProtNLM"/>
    </source>
</evidence>
<keyword evidence="4" id="KW-1185">Reference proteome</keyword>
<dbReference type="InterPro" id="IPR036291">
    <property type="entry name" value="NAD(P)-bd_dom_sf"/>
</dbReference>
<dbReference type="OrthoDB" id="5336600at2759"/>
<reference evidence="3" key="1">
    <citation type="submission" date="2022-08" db="EMBL/GenBank/DDBJ databases">
        <title>A Global Phylogenomic Analysis of the Shiitake Genus Lentinula.</title>
        <authorList>
            <consortium name="DOE Joint Genome Institute"/>
            <person name="Sierra-Patev S."/>
            <person name="Min B."/>
            <person name="Naranjo-Ortiz M."/>
            <person name="Looney B."/>
            <person name="Konkel Z."/>
            <person name="Slot J.C."/>
            <person name="Sakamoto Y."/>
            <person name="Steenwyk J.L."/>
            <person name="Rokas A."/>
            <person name="Carro J."/>
            <person name="Camarero S."/>
            <person name="Ferreira P."/>
            <person name="Molpeceres G."/>
            <person name="Ruiz-Duenas F.J."/>
            <person name="Serrano A."/>
            <person name="Henrissat B."/>
            <person name="Drula E."/>
            <person name="Hughes K.W."/>
            <person name="Mata J.L."/>
            <person name="Ishikawa N.K."/>
            <person name="Vargas-Isla R."/>
            <person name="Ushijima S."/>
            <person name="Smith C.A."/>
            <person name="Ahrendt S."/>
            <person name="Andreopoulos W."/>
            <person name="He G."/>
            <person name="Labutti K."/>
            <person name="Lipzen A."/>
            <person name="Ng V."/>
            <person name="Riley R."/>
            <person name="Sandor L."/>
            <person name="Barry K."/>
            <person name="Martinez A.T."/>
            <person name="Xiao Y."/>
            <person name="Gibbons J.G."/>
            <person name="Terashima K."/>
            <person name="Grigoriev I.V."/>
            <person name="Hibbett D.S."/>
        </authorList>
    </citation>
    <scope>NUCLEOTIDE SEQUENCE</scope>
    <source>
        <strain evidence="3">JLM2183</strain>
    </source>
</reference>
<dbReference type="EMBL" id="JAOTPV010000055">
    <property type="protein sequence ID" value="KAJ4466280.1"/>
    <property type="molecule type" value="Genomic_DNA"/>
</dbReference>
<accession>A0A9W9DEJ3</accession>
<keyword evidence="2" id="KW-0560">Oxidoreductase</keyword>
<dbReference type="Gene3D" id="3.40.50.720">
    <property type="entry name" value="NAD(P)-binding Rossmann-like Domain"/>
    <property type="match status" value="1"/>
</dbReference>
<evidence type="ECO:0000256" key="2">
    <source>
        <dbReference type="ARBA" id="ARBA00023002"/>
    </source>
</evidence>
<dbReference type="PANTHER" id="PTHR43669">
    <property type="entry name" value="5-KETO-D-GLUCONATE 5-REDUCTASE"/>
    <property type="match status" value="1"/>
</dbReference>
<dbReference type="Pfam" id="PF00106">
    <property type="entry name" value="adh_short"/>
    <property type="match status" value="1"/>
</dbReference>
<dbReference type="Proteomes" id="UP001150266">
    <property type="component" value="Unassembled WGS sequence"/>
</dbReference>
<name>A0A9W9DEJ3_9AGAR</name>
<gene>
    <name evidence="3" type="ORF">J3R30DRAFT_3742018</name>
</gene>
<evidence type="ECO:0000313" key="4">
    <source>
        <dbReference type="Proteomes" id="UP001150266"/>
    </source>
</evidence>
<comment type="similarity">
    <text evidence="1">Belongs to the short-chain dehydrogenases/reductases (SDR) family.</text>
</comment>
<proteinExistence type="inferred from homology"/>
<evidence type="ECO:0000256" key="1">
    <source>
        <dbReference type="ARBA" id="ARBA00006484"/>
    </source>
</evidence>
<organism evidence="3 4">
    <name type="scientific">Lentinula aciculospora</name>
    <dbReference type="NCBI Taxonomy" id="153920"/>
    <lineage>
        <taxon>Eukaryota</taxon>
        <taxon>Fungi</taxon>
        <taxon>Dikarya</taxon>
        <taxon>Basidiomycota</taxon>
        <taxon>Agaricomycotina</taxon>
        <taxon>Agaricomycetes</taxon>
        <taxon>Agaricomycetidae</taxon>
        <taxon>Agaricales</taxon>
        <taxon>Marasmiineae</taxon>
        <taxon>Omphalotaceae</taxon>
        <taxon>Lentinula</taxon>
    </lineage>
</organism>
<dbReference type="SUPFAM" id="SSF51735">
    <property type="entry name" value="NAD(P)-binding Rossmann-fold domains"/>
    <property type="match status" value="1"/>
</dbReference>
<dbReference type="PANTHER" id="PTHR43669:SF4">
    <property type="entry name" value="SHORT-CHAIN DEHYDROGENASE"/>
    <property type="match status" value="1"/>
</dbReference>
<protein>
    <recommendedName>
        <fullName evidence="5">NAD(P)-binding protein</fullName>
    </recommendedName>
</protein>